<feature type="compositionally biased region" description="Basic and acidic residues" evidence="1">
    <location>
        <begin position="164"/>
        <end position="179"/>
    </location>
</feature>
<keyword evidence="3" id="KW-1185">Reference proteome</keyword>
<gene>
    <name evidence="2" type="ORF">PAC_12927</name>
</gene>
<evidence type="ECO:0000256" key="1">
    <source>
        <dbReference type="SAM" id="MobiDB-lite"/>
    </source>
</evidence>
<dbReference type="OrthoDB" id="3440338at2759"/>
<sequence length="682" mass="77254">MDSQGQSSSRGAFFLEFPASGPKDPARNKVGEEIWQLWRIWDKRIRQNGTICFEIQYWEDYQGENNLLIVPVSQIEASYPSEAAEWEERFGAAWSKQHSRPSILSARKRDFDDTPSKDKQQLKRSKSEDELAMDVDSPVGRGRDSPERIDVSPPRVIRARRIKPSRDHRDDRQGSDKEMPPPPAPVQKRTFLNDPARRLAQPSTPRANQSSRRTGGHTPIARNRVASSMFRSLLTPSTKKLLEDPRQARRLQDLRSVVDQMSVADGLKIILDESVKELEEDMALGDVEEEDAEVGVESDEDFDDELLISVPIPAPRVNYRALDSLLEKGGVPMTRKSECPCIYIHYFVNDYGIPPTKAENPALKRALDSLLEKGGVPMTRKSECPCIYIHYFVNDYGIPPTKAQVLVYLQDAEDYVDGYQRRNRNSKLAFDIDSQVGAAGAKWTQQDSDDGKRRYCTKDKTGKHKATILEWIKQTKIRLHGLPLNSTIPRAFTEVGYAKNPVDRLYNHAKHVNSNYIMNLMEAIAIKHGHAFRNKQWVILHCVHPTHGMYGEILLSRFALGYITQGGGFSHFQAGVSVGSAKDVPWEHYALKQKEIASLLETTMKDELVFKDTPASLYENTFKALKDQADLGKRMVRVNIGDDASQTSRHREETDELEKYLAVLALADEVAEEGEAADEEMD</sequence>
<reference evidence="2 3" key="1">
    <citation type="submission" date="2016-03" db="EMBL/GenBank/DDBJ databases">
        <authorList>
            <person name="Ploux O."/>
        </authorList>
    </citation>
    <scope>NUCLEOTIDE SEQUENCE [LARGE SCALE GENOMIC DNA]</scope>
    <source>
        <strain evidence="2 3">UAMH 11012</strain>
    </source>
</reference>
<protein>
    <submittedName>
        <fullName evidence="2">Uncharacterized protein</fullName>
    </submittedName>
</protein>
<evidence type="ECO:0000313" key="3">
    <source>
        <dbReference type="Proteomes" id="UP000184330"/>
    </source>
</evidence>
<organism evidence="2 3">
    <name type="scientific">Phialocephala subalpina</name>
    <dbReference type="NCBI Taxonomy" id="576137"/>
    <lineage>
        <taxon>Eukaryota</taxon>
        <taxon>Fungi</taxon>
        <taxon>Dikarya</taxon>
        <taxon>Ascomycota</taxon>
        <taxon>Pezizomycotina</taxon>
        <taxon>Leotiomycetes</taxon>
        <taxon>Helotiales</taxon>
        <taxon>Mollisiaceae</taxon>
        <taxon>Phialocephala</taxon>
        <taxon>Phialocephala fortinii species complex</taxon>
    </lineage>
</organism>
<name>A0A1L7XDA7_9HELO</name>
<dbReference type="Proteomes" id="UP000184330">
    <property type="component" value="Unassembled WGS sequence"/>
</dbReference>
<dbReference type="EMBL" id="FJOG01000022">
    <property type="protein sequence ID" value="CZR63030.1"/>
    <property type="molecule type" value="Genomic_DNA"/>
</dbReference>
<proteinExistence type="predicted"/>
<dbReference type="AlphaFoldDB" id="A0A1L7XDA7"/>
<feature type="compositionally biased region" description="Basic and acidic residues" evidence="1">
    <location>
        <begin position="141"/>
        <end position="150"/>
    </location>
</feature>
<feature type="compositionally biased region" description="Basic and acidic residues" evidence="1">
    <location>
        <begin position="107"/>
        <end position="129"/>
    </location>
</feature>
<accession>A0A1L7XDA7</accession>
<feature type="region of interest" description="Disordered" evidence="1">
    <location>
        <begin position="97"/>
        <end position="223"/>
    </location>
</feature>
<feature type="compositionally biased region" description="Polar residues" evidence="1">
    <location>
        <begin position="201"/>
        <end position="213"/>
    </location>
</feature>
<evidence type="ECO:0000313" key="2">
    <source>
        <dbReference type="EMBL" id="CZR63030.1"/>
    </source>
</evidence>